<sequence length="516" mass="59451">MRRHPKLEDWRGEAFVTTLYMLDDDAYDEKYWFEADILATHAKCMRYNEDIRLNKPGAKKAYEDFKAARYRYMKLVQEHVQKVYDHGEALKRKREEEINDRFGKLGYSKSTIRRGIKCSLDRGLINYLTQCISRLKLIDADWQRIRFAHEPNIALWYCRELQYSHGVVIDARVKLVESVYDDYKRTLRPIEWLRLPPVGAVCMVPSVRDLVFKDFDTTLDRARCEETLRILPDVISAYLTSVKVLSLRALGETVQLQDAVANWPAGADDRLALATSVFSYYDGGHAISYNGLLARLSELGADILEPRSWLVEESISTRLLDARYHCESEYLPRLDSRGRSITIGLATALGLDPDTARPEDFDALDRRFFCRSEACLRKFIAMSWRDAVFHKDPSSETYCISMLDEASSAAVRANDGTHYAETKAWSCNHCCAHLNDWQSQAHVIEHVLRSHAVADPMNHVDYIRALAPVYDYRQPLRGENVSPVDVTYQDIAIELPEDDAKDEFVGWEAVDWNPII</sequence>
<name>S8EAD8_FOMSC</name>
<dbReference type="OrthoDB" id="2751668at2759"/>
<evidence type="ECO:0000313" key="1">
    <source>
        <dbReference type="EMBL" id="EPT00224.1"/>
    </source>
</evidence>
<keyword evidence="2" id="KW-1185">Reference proteome</keyword>
<accession>S8EAD8</accession>
<dbReference type="EMBL" id="KE504150">
    <property type="protein sequence ID" value="EPT00224.1"/>
    <property type="molecule type" value="Genomic_DNA"/>
</dbReference>
<dbReference type="AlphaFoldDB" id="S8EAD8"/>
<protein>
    <submittedName>
        <fullName evidence="1">Uncharacterized protein</fullName>
    </submittedName>
</protein>
<proteinExistence type="predicted"/>
<dbReference type="HOGENOM" id="CLU_568623_0_0_1"/>
<gene>
    <name evidence="1" type="ORF">FOMPIDRAFT_89701</name>
</gene>
<dbReference type="Proteomes" id="UP000015241">
    <property type="component" value="Unassembled WGS sequence"/>
</dbReference>
<dbReference type="STRING" id="743788.S8EAD8"/>
<reference evidence="1 2" key="1">
    <citation type="journal article" date="2012" name="Science">
        <title>The Paleozoic origin of enzymatic lignin decomposition reconstructed from 31 fungal genomes.</title>
        <authorList>
            <person name="Floudas D."/>
            <person name="Binder M."/>
            <person name="Riley R."/>
            <person name="Barry K."/>
            <person name="Blanchette R.A."/>
            <person name="Henrissat B."/>
            <person name="Martinez A.T."/>
            <person name="Otillar R."/>
            <person name="Spatafora J.W."/>
            <person name="Yadav J.S."/>
            <person name="Aerts A."/>
            <person name="Benoit I."/>
            <person name="Boyd A."/>
            <person name="Carlson A."/>
            <person name="Copeland A."/>
            <person name="Coutinho P.M."/>
            <person name="de Vries R.P."/>
            <person name="Ferreira P."/>
            <person name="Findley K."/>
            <person name="Foster B."/>
            <person name="Gaskell J."/>
            <person name="Glotzer D."/>
            <person name="Gorecki P."/>
            <person name="Heitman J."/>
            <person name="Hesse C."/>
            <person name="Hori C."/>
            <person name="Igarashi K."/>
            <person name="Jurgens J.A."/>
            <person name="Kallen N."/>
            <person name="Kersten P."/>
            <person name="Kohler A."/>
            <person name="Kuees U."/>
            <person name="Kumar T.K.A."/>
            <person name="Kuo A."/>
            <person name="LaButti K."/>
            <person name="Larrondo L.F."/>
            <person name="Lindquist E."/>
            <person name="Ling A."/>
            <person name="Lombard V."/>
            <person name="Lucas S."/>
            <person name="Lundell T."/>
            <person name="Martin R."/>
            <person name="McLaughlin D.J."/>
            <person name="Morgenstern I."/>
            <person name="Morin E."/>
            <person name="Murat C."/>
            <person name="Nagy L.G."/>
            <person name="Nolan M."/>
            <person name="Ohm R.A."/>
            <person name="Patyshakuliyeva A."/>
            <person name="Rokas A."/>
            <person name="Ruiz-Duenas F.J."/>
            <person name="Sabat G."/>
            <person name="Salamov A."/>
            <person name="Samejima M."/>
            <person name="Schmutz J."/>
            <person name="Slot J.C."/>
            <person name="St John F."/>
            <person name="Stenlid J."/>
            <person name="Sun H."/>
            <person name="Sun S."/>
            <person name="Syed K."/>
            <person name="Tsang A."/>
            <person name="Wiebenga A."/>
            <person name="Young D."/>
            <person name="Pisabarro A."/>
            <person name="Eastwood D.C."/>
            <person name="Martin F."/>
            <person name="Cullen D."/>
            <person name="Grigoriev I.V."/>
            <person name="Hibbett D.S."/>
        </authorList>
    </citation>
    <scope>NUCLEOTIDE SEQUENCE</scope>
    <source>
        <strain evidence="2">FP-58527</strain>
    </source>
</reference>
<evidence type="ECO:0000313" key="2">
    <source>
        <dbReference type="Proteomes" id="UP000015241"/>
    </source>
</evidence>
<dbReference type="InParanoid" id="S8EAD8"/>
<organism evidence="1 2">
    <name type="scientific">Fomitopsis schrenkii</name>
    <name type="common">Brown rot fungus</name>
    <dbReference type="NCBI Taxonomy" id="2126942"/>
    <lineage>
        <taxon>Eukaryota</taxon>
        <taxon>Fungi</taxon>
        <taxon>Dikarya</taxon>
        <taxon>Basidiomycota</taxon>
        <taxon>Agaricomycotina</taxon>
        <taxon>Agaricomycetes</taxon>
        <taxon>Polyporales</taxon>
        <taxon>Fomitopsis</taxon>
    </lineage>
</organism>